<dbReference type="InterPro" id="IPR044772">
    <property type="entry name" value="NO3_transporter"/>
</dbReference>
<feature type="transmembrane region" description="Helical" evidence="5">
    <location>
        <begin position="128"/>
        <end position="149"/>
    </location>
</feature>
<proteinExistence type="predicted"/>
<accession>A0A8H7S8C3</accession>
<comment type="caution">
    <text evidence="6">The sequence shown here is derived from an EMBL/GenBank/DDBJ whole genome shotgun (WGS) entry which is preliminary data.</text>
</comment>
<comment type="subcellular location">
    <subcellularLocation>
        <location evidence="1">Membrane</location>
        <topology evidence="1">Multi-pass membrane protein</topology>
    </subcellularLocation>
</comment>
<evidence type="ECO:0000313" key="7">
    <source>
        <dbReference type="Proteomes" id="UP000646827"/>
    </source>
</evidence>
<dbReference type="AlphaFoldDB" id="A0A8H7S8C3"/>
<dbReference type="GO" id="GO:0016020">
    <property type="term" value="C:membrane"/>
    <property type="evidence" value="ECO:0007669"/>
    <property type="project" value="UniProtKB-SubCell"/>
</dbReference>
<evidence type="ECO:0000256" key="5">
    <source>
        <dbReference type="SAM" id="Phobius"/>
    </source>
</evidence>
<feature type="transmembrane region" description="Helical" evidence="5">
    <location>
        <begin position="12"/>
        <end position="34"/>
    </location>
</feature>
<keyword evidence="2 5" id="KW-0812">Transmembrane</keyword>
<evidence type="ECO:0000313" key="6">
    <source>
        <dbReference type="EMBL" id="KAG2224471.1"/>
    </source>
</evidence>
<protein>
    <submittedName>
        <fullName evidence="6">Uncharacterized protein</fullName>
    </submittedName>
</protein>
<dbReference type="PANTHER" id="PTHR23515">
    <property type="entry name" value="HIGH-AFFINITY NITRATE TRANSPORTER 2.3"/>
    <property type="match status" value="1"/>
</dbReference>
<keyword evidence="3 5" id="KW-1133">Transmembrane helix</keyword>
<feature type="transmembrane region" description="Helical" evidence="5">
    <location>
        <begin position="156"/>
        <end position="181"/>
    </location>
</feature>
<organism evidence="6 7">
    <name type="scientific">Circinella minor</name>
    <dbReference type="NCBI Taxonomy" id="1195481"/>
    <lineage>
        <taxon>Eukaryota</taxon>
        <taxon>Fungi</taxon>
        <taxon>Fungi incertae sedis</taxon>
        <taxon>Mucoromycota</taxon>
        <taxon>Mucoromycotina</taxon>
        <taxon>Mucoromycetes</taxon>
        <taxon>Mucorales</taxon>
        <taxon>Lichtheimiaceae</taxon>
        <taxon>Circinella</taxon>
    </lineage>
</organism>
<keyword evidence="4 5" id="KW-0472">Membrane</keyword>
<dbReference type="OrthoDB" id="434240at2759"/>
<keyword evidence="7" id="KW-1185">Reference proteome</keyword>
<dbReference type="Gene3D" id="1.20.1250.20">
    <property type="entry name" value="MFS general substrate transporter like domains"/>
    <property type="match status" value="1"/>
</dbReference>
<sequence>MALHLRTIKAITWRVAFLVPLRICVVVAIIDYLFATDTPHDDWLILRRQELEKSQDSNDDTEKGAIITGTAHVIARNSVELAIDNVIGNVFRTHFDLNSSTAAYIGSTFVGYYRRDTLAKRWHLSARILVHLILICLEGIFLVEFNFVLNTNLPSAIVLMVLFSFFVQAVCGSTFRIVLFVDPLNNGKVM</sequence>
<dbReference type="SUPFAM" id="SSF103473">
    <property type="entry name" value="MFS general substrate transporter"/>
    <property type="match status" value="1"/>
</dbReference>
<evidence type="ECO:0000256" key="3">
    <source>
        <dbReference type="ARBA" id="ARBA00022989"/>
    </source>
</evidence>
<dbReference type="GO" id="GO:0015112">
    <property type="term" value="F:nitrate transmembrane transporter activity"/>
    <property type="evidence" value="ECO:0007669"/>
    <property type="project" value="InterPro"/>
</dbReference>
<evidence type="ECO:0000256" key="1">
    <source>
        <dbReference type="ARBA" id="ARBA00004141"/>
    </source>
</evidence>
<evidence type="ECO:0000256" key="4">
    <source>
        <dbReference type="ARBA" id="ARBA00023136"/>
    </source>
</evidence>
<name>A0A8H7S8C3_9FUNG</name>
<gene>
    <name evidence="6" type="ORF">INT45_010537</name>
</gene>
<dbReference type="Proteomes" id="UP000646827">
    <property type="component" value="Unassembled WGS sequence"/>
</dbReference>
<dbReference type="EMBL" id="JAEPRB010000042">
    <property type="protein sequence ID" value="KAG2224471.1"/>
    <property type="molecule type" value="Genomic_DNA"/>
</dbReference>
<dbReference type="InterPro" id="IPR036259">
    <property type="entry name" value="MFS_trans_sf"/>
</dbReference>
<evidence type="ECO:0000256" key="2">
    <source>
        <dbReference type="ARBA" id="ARBA00022692"/>
    </source>
</evidence>
<reference evidence="6 7" key="1">
    <citation type="submission" date="2020-12" db="EMBL/GenBank/DDBJ databases">
        <title>Metabolic potential, ecology and presence of endohyphal bacteria is reflected in genomic diversity of Mucoromycotina.</title>
        <authorList>
            <person name="Muszewska A."/>
            <person name="Okrasinska A."/>
            <person name="Steczkiewicz K."/>
            <person name="Drgas O."/>
            <person name="Orlowska M."/>
            <person name="Perlinska-Lenart U."/>
            <person name="Aleksandrzak-Piekarczyk T."/>
            <person name="Szatraj K."/>
            <person name="Zielenkiewicz U."/>
            <person name="Pilsyk S."/>
            <person name="Malc E."/>
            <person name="Mieczkowski P."/>
            <person name="Kruszewska J.S."/>
            <person name="Biernat P."/>
            <person name="Pawlowska J."/>
        </authorList>
    </citation>
    <scope>NUCLEOTIDE SEQUENCE [LARGE SCALE GENOMIC DNA]</scope>
    <source>
        <strain evidence="6 7">CBS 142.35</strain>
    </source>
</reference>